<evidence type="ECO:0000256" key="2">
    <source>
        <dbReference type="ARBA" id="ARBA00007787"/>
    </source>
</evidence>
<dbReference type="SUPFAM" id="SSF52833">
    <property type="entry name" value="Thioredoxin-like"/>
    <property type="match status" value="1"/>
</dbReference>
<dbReference type="InterPro" id="IPR011899">
    <property type="entry name" value="Glutaredoxin_euk/vir"/>
</dbReference>
<comment type="caution">
    <text evidence="12">The sequence shown here is derived from an EMBL/GenBank/DDBJ whole genome shotgun (WGS) entry which is preliminary data.</text>
</comment>
<comment type="similarity">
    <text evidence="2">Belongs to the glutaredoxin family.</text>
</comment>
<evidence type="ECO:0000256" key="6">
    <source>
        <dbReference type="ARBA" id="ARBA00023206"/>
    </source>
</evidence>
<keyword evidence="5" id="KW-1015">Disulfide bond</keyword>
<dbReference type="PROSITE" id="PS00195">
    <property type="entry name" value="GLUTAREDOXIN_1"/>
    <property type="match status" value="1"/>
</dbReference>
<evidence type="ECO:0000256" key="5">
    <source>
        <dbReference type="ARBA" id="ARBA00023157"/>
    </source>
</evidence>
<name>A0AAV4MHU3_CAEEX</name>
<comment type="function">
    <text evidence="8">Glutathione-dependent oxidoreductase that facilitates the maintenance of mitochondrial redox homeostasis upon induction of apoptosis by oxidative stress. Involved in response to hydrogen peroxide and regulation of apoptosis caused by oxidative stress. Acts as a very efficient catalyst of monothiol reactions because of its high affinity for protein glutathione-mixed disulfides. Can receive electrons not only from glutathione (GSH), but also from thioredoxin reductase supporting both monothiol and dithiol reactions. Efficiently catalyzes both glutathionylation and deglutathionylation of mitochondrial complex I, which in turn regulates the superoxide production by the complex. Overexpression decreases the susceptibility to apoptosis and prevents loss of cardiolipin and cytochrome c release.</text>
</comment>
<keyword evidence="3" id="KW-0813">Transport</keyword>
<protein>
    <recommendedName>
        <fullName evidence="10">Glutaredoxin-2, mitochondrial</fullName>
    </recommendedName>
</protein>
<dbReference type="Pfam" id="PF00462">
    <property type="entry name" value="Glutaredoxin"/>
    <property type="match status" value="1"/>
</dbReference>
<evidence type="ECO:0000256" key="1">
    <source>
        <dbReference type="ARBA" id="ARBA00002549"/>
    </source>
</evidence>
<dbReference type="GO" id="GO:0034599">
    <property type="term" value="P:cellular response to oxidative stress"/>
    <property type="evidence" value="ECO:0007669"/>
    <property type="project" value="TreeGrafter"/>
</dbReference>
<accession>A0AAV4MHU3</accession>
<keyword evidence="6" id="KW-0318">Glutathionylation</keyword>
<evidence type="ECO:0000256" key="3">
    <source>
        <dbReference type="ARBA" id="ARBA00022448"/>
    </source>
</evidence>
<comment type="subunit">
    <text evidence="9">Monomer; active form. Homodimer; inactive form. The homodimer is probably linked by 1 2Fe-2S cluster.</text>
</comment>
<dbReference type="NCBIfam" id="TIGR02180">
    <property type="entry name" value="GRX_euk"/>
    <property type="match status" value="1"/>
</dbReference>
<evidence type="ECO:0000313" key="13">
    <source>
        <dbReference type="Proteomes" id="UP001054945"/>
    </source>
</evidence>
<sequence>MAAAQIDAKLLQEIEDYVKINKVMIFSKSRCPYCHTVKELLKSLGVDYFALELDTTEGGSQLQRAMGKKVGRTSVPQVFINEEHIGGCDDTLAAHESGKLQTLLKAVA</sequence>
<keyword evidence="13" id="KW-1185">Reference proteome</keyword>
<dbReference type="AlphaFoldDB" id="A0AAV4MHU3"/>
<reference evidence="12 13" key="1">
    <citation type="submission" date="2021-06" db="EMBL/GenBank/DDBJ databases">
        <title>Caerostris extrusa draft genome.</title>
        <authorList>
            <person name="Kono N."/>
            <person name="Arakawa K."/>
        </authorList>
    </citation>
    <scope>NUCLEOTIDE SEQUENCE [LARGE SCALE GENOMIC DNA]</scope>
</reference>
<feature type="domain" description="Glutaredoxin" evidence="11">
    <location>
        <begin position="23"/>
        <end position="85"/>
    </location>
</feature>
<dbReference type="CDD" id="cd03419">
    <property type="entry name" value="GRX_GRXh_1_2_like"/>
    <property type="match status" value="1"/>
</dbReference>
<evidence type="ECO:0000256" key="7">
    <source>
        <dbReference type="ARBA" id="ARBA00023284"/>
    </source>
</evidence>
<organism evidence="12 13">
    <name type="scientific">Caerostris extrusa</name>
    <name type="common">Bark spider</name>
    <name type="synonym">Caerostris bankana</name>
    <dbReference type="NCBI Taxonomy" id="172846"/>
    <lineage>
        <taxon>Eukaryota</taxon>
        <taxon>Metazoa</taxon>
        <taxon>Ecdysozoa</taxon>
        <taxon>Arthropoda</taxon>
        <taxon>Chelicerata</taxon>
        <taxon>Arachnida</taxon>
        <taxon>Araneae</taxon>
        <taxon>Araneomorphae</taxon>
        <taxon>Entelegynae</taxon>
        <taxon>Araneoidea</taxon>
        <taxon>Araneidae</taxon>
        <taxon>Caerostris</taxon>
    </lineage>
</organism>
<dbReference type="InterPro" id="IPR014025">
    <property type="entry name" value="Glutaredoxin_subgr"/>
</dbReference>
<dbReference type="GO" id="GO:0005737">
    <property type="term" value="C:cytoplasm"/>
    <property type="evidence" value="ECO:0007669"/>
    <property type="project" value="TreeGrafter"/>
</dbReference>
<dbReference type="PRINTS" id="PR00160">
    <property type="entry name" value="GLUTAREDOXIN"/>
</dbReference>
<dbReference type="InterPro" id="IPR036249">
    <property type="entry name" value="Thioredoxin-like_sf"/>
</dbReference>
<dbReference type="GO" id="GO:0015038">
    <property type="term" value="F:glutathione disulfide oxidoreductase activity"/>
    <property type="evidence" value="ECO:0007669"/>
    <property type="project" value="TreeGrafter"/>
</dbReference>
<dbReference type="Proteomes" id="UP001054945">
    <property type="component" value="Unassembled WGS sequence"/>
</dbReference>
<keyword evidence="4" id="KW-0249">Electron transport</keyword>
<dbReference type="PROSITE" id="PS51354">
    <property type="entry name" value="GLUTAREDOXIN_2"/>
    <property type="match status" value="1"/>
</dbReference>
<dbReference type="PANTHER" id="PTHR45694">
    <property type="entry name" value="GLUTAREDOXIN 2"/>
    <property type="match status" value="1"/>
</dbReference>
<evidence type="ECO:0000313" key="12">
    <source>
        <dbReference type="EMBL" id="GIX71478.1"/>
    </source>
</evidence>
<evidence type="ECO:0000256" key="4">
    <source>
        <dbReference type="ARBA" id="ARBA00022982"/>
    </source>
</evidence>
<keyword evidence="7" id="KW-0676">Redox-active center</keyword>
<dbReference type="InterPro" id="IPR011767">
    <property type="entry name" value="GLR_AS"/>
</dbReference>
<dbReference type="EMBL" id="BPLR01019757">
    <property type="protein sequence ID" value="GIX71478.1"/>
    <property type="molecule type" value="Genomic_DNA"/>
</dbReference>
<evidence type="ECO:0000259" key="11">
    <source>
        <dbReference type="Pfam" id="PF00462"/>
    </source>
</evidence>
<evidence type="ECO:0000256" key="10">
    <source>
        <dbReference type="ARBA" id="ARBA00039819"/>
    </source>
</evidence>
<dbReference type="FunFam" id="3.40.30.10:FF:000026">
    <property type="entry name" value="Glutaredoxin 2"/>
    <property type="match status" value="1"/>
</dbReference>
<dbReference type="InterPro" id="IPR002109">
    <property type="entry name" value="Glutaredoxin"/>
</dbReference>
<proteinExistence type="inferred from homology"/>
<dbReference type="Gene3D" id="3.40.30.10">
    <property type="entry name" value="Glutaredoxin"/>
    <property type="match status" value="1"/>
</dbReference>
<gene>
    <name evidence="12" type="primary">grxA</name>
    <name evidence="12" type="ORF">CEXT_39741</name>
</gene>
<dbReference type="PANTHER" id="PTHR45694:SF18">
    <property type="entry name" value="GLUTAREDOXIN-1-RELATED"/>
    <property type="match status" value="1"/>
</dbReference>
<evidence type="ECO:0000256" key="9">
    <source>
        <dbReference type="ARBA" id="ARBA00038558"/>
    </source>
</evidence>
<evidence type="ECO:0000256" key="8">
    <source>
        <dbReference type="ARBA" id="ARBA00037470"/>
    </source>
</evidence>
<comment type="function">
    <text evidence="1">Has a glutathione-disulfide oxidoreductase activity in the presence of NADPH and glutathione reductase. Reduces low molecular weight disulfides and proteins.</text>
</comment>